<dbReference type="GO" id="GO:0003677">
    <property type="term" value="F:DNA binding"/>
    <property type="evidence" value="ECO:0007669"/>
    <property type="project" value="UniProtKB-UniRule"/>
</dbReference>
<comment type="caution">
    <text evidence="6">The sequence shown here is derived from an EMBL/GenBank/DDBJ whole genome shotgun (WGS) entry which is preliminary data.</text>
</comment>
<dbReference type="Pfam" id="PF13245">
    <property type="entry name" value="AAA_19"/>
    <property type="match status" value="1"/>
</dbReference>
<dbReference type="InterPro" id="IPR003583">
    <property type="entry name" value="Hlx-hairpin-Hlx_DNA-bd_motif"/>
</dbReference>
<dbReference type="NCBIfam" id="TIGR01448">
    <property type="entry name" value="recD_rel"/>
    <property type="match status" value="1"/>
</dbReference>
<dbReference type="InParanoid" id="A0A140L2U0"/>
<keyword evidence="7" id="KW-1185">Reference proteome</keyword>
<dbReference type="InterPro" id="IPR006345">
    <property type="entry name" value="RecD2"/>
</dbReference>
<dbReference type="PATRIC" id="fig|520764.3.peg.2305"/>
<comment type="catalytic activity">
    <reaction evidence="3">
        <text>ATP + H2O = ADP + phosphate + H(+)</text>
        <dbReference type="Rhea" id="RHEA:13065"/>
        <dbReference type="ChEBI" id="CHEBI:15377"/>
        <dbReference type="ChEBI" id="CHEBI:15378"/>
        <dbReference type="ChEBI" id="CHEBI:30616"/>
        <dbReference type="ChEBI" id="CHEBI:43474"/>
        <dbReference type="ChEBI" id="CHEBI:456216"/>
        <dbReference type="EC" id="5.6.2.3"/>
    </reaction>
</comment>
<organism evidence="6 7">
    <name type="scientific">Fervidicola ferrireducens</name>
    <dbReference type="NCBI Taxonomy" id="520764"/>
    <lineage>
        <taxon>Bacteria</taxon>
        <taxon>Bacillati</taxon>
        <taxon>Bacillota</taxon>
        <taxon>Clostridia</taxon>
        <taxon>Thermosediminibacterales</taxon>
        <taxon>Thermosediminibacteraceae</taxon>
        <taxon>Fervidicola</taxon>
    </lineage>
</organism>
<gene>
    <name evidence="6" type="primary">recD2_2</name>
    <name evidence="3" type="synonym">recD2</name>
    <name evidence="6" type="ORF">AN618_21570</name>
</gene>
<comment type="similarity">
    <text evidence="3">Belongs to the RecD family. RecD2 subfamily.</text>
</comment>
<dbReference type="Pfam" id="PF23139">
    <property type="entry name" value="OB_YrrC"/>
    <property type="match status" value="1"/>
</dbReference>
<feature type="binding site" evidence="3">
    <location>
        <begin position="335"/>
        <end position="339"/>
    </location>
    <ligand>
        <name>ATP</name>
        <dbReference type="ChEBI" id="CHEBI:30616"/>
    </ligand>
</feature>
<dbReference type="PANTHER" id="PTHR43788">
    <property type="entry name" value="DNA2/NAM7 HELICASE FAMILY MEMBER"/>
    <property type="match status" value="1"/>
</dbReference>
<keyword evidence="3 6" id="KW-0378">Hydrolase</keyword>
<keyword evidence="3 6" id="KW-0347">Helicase</keyword>
<sequence>MQVLNGCRVEKVIYSNPDTQYTVARVKHGQDDVVVVLFERCYEGEKLDVVGSWVEHPKYGKQFKASHVERSRELTEADVMKLLQGIKGIGPARAEAIVSRYGVRALEVAQQDPEQFRGLVPESVIENIREEFRADSVLNALKSKLVPLGITPNMVRKIYRRYGERAFEVLEKNPYKLAEDVKGIGYKKADEIALKLGMDPKSEERVTACVRYVLSKAAAQGHVYLPKKELVAKVLEETKQAIATPRILECMRNNRETEEEADRVYLKYLYHYETAVARKLAKLNEAGIAAEIKAHAGAVMDGMEREQGMKYTSKQRMAVERAFQYGASIITGGPGTGKTTVIKAIIEVAKANRLVVELAAPTGRAAKRMEEVTGHPAKTIHRLLEYQPDGTEDELEGELRMDLRFGRDETNPIDADLIIVDEASMIDTVLMYHLVMAVKEGSGIVFVGDGDQLPSIGPGDVLTDMMEYLPTTKLDVIFRQAELSGIVLNAGRINRGQYPYFNGKDFCFYEYESPEQIVNLYEAEVKTGAEVQVLTPVKRTEAGTANLNRLIQERVNPADPGKPQVVFRDKVFRVGDRVMQQTNDYGKECFNGDVGIVKDIYKDTQDGCIRMVVEYPHKEVTYIDDEVGMLELAYAITVHKSQGSQYDTVIVPLITSHYIMLKRNLLYTAITRAVNKVIIVGQKKAIWIAVNTIDAEKRYTTLAERLKGLMSGQLQLTVVR</sequence>
<dbReference type="Pfam" id="PF14520">
    <property type="entry name" value="HHH_5"/>
    <property type="match status" value="1"/>
</dbReference>
<dbReference type="STRING" id="520764.AN618_21570"/>
<dbReference type="CDD" id="cd18809">
    <property type="entry name" value="SF1_C_RecD"/>
    <property type="match status" value="1"/>
</dbReference>
<dbReference type="AlphaFoldDB" id="A0A140L2U0"/>
<dbReference type="InterPro" id="IPR055446">
    <property type="entry name" value="RecD2_N_OB"/>
</dbReference>
<keyword evidence="3" id="KW-0413">Isomerase</keyword>
<protein>
    <recommendedName>
        <fullName evidence="3">ATP-dependent RecD2 DNA helicase</fullName>
        <ecNumber evidence="3">5.6.2.3</ecNumber>
    </recommendedName>
    <alternativeName>
        <fullName evidence="3">DNA 5'-3' helicase subunit RecD2</fullName>
    </alternativeName>
</protein>
<dbReference type="Proteomes" id="UP000070427">
    <property type="component" value="Unassembled WGS sequence"/>
</dbReference>
<keyword evidence="3" id="KW-0238">DNA-binding</keyword>
<evidence type="ECO:0000256" key="1">
    <source>
        <dbReference type="ARBA" id="ARBA00022741"/>
    </source>
</evidence>
<evidence type="ECO:0000259" key="4">
    <source>
        <dbReference type="SMART" id="SM00278"/>
    </source>
</evidence>
<dbReference type="InterPro" id="IPR029493">
    <property type="entry name" value="RecD2-like_HHH"/>
</dbReference>
<dbReference type="RefSeq" id="WP_066354891.1">
    <property type="nucleotide sequence ID" value="NZ_LOED01000038.1"/>
</dbReference>
<dbReference type="InterPro" id="IPR027417">
    <property type="entry name" value="P-loop_NTPase"/>
</dbReference>
<evidence type="ECO:0000256" key="3">
    <source>
        <dbReference type="HAMAP-Rule" id="MF_01488"/>
    </source>
</evidence>
<dbReference type="GO" id="GO:0005524">
    <property type="term" value="F:ATP binding"/>
    <property type="evidence" value="ECO:0007669"/>
    <property type="project" value="UniProtKB-UniRule"/>
</dbReference>
<dbReference type="Gene3D" id="2.30.30.940">
    <property type="match status" value="1"/>
</dbReference>
<evidence type="ECO:0000313" key="6">
    <source>
        <dbReference type="EMBL" id="KXG74865.1"/>
    </source>
</evidence>
<evidence type="ECO:0000256" key="2">
    <source>
        <dbReference type="ARBA" id="ARBA00022840"/>
    </source>
</evidence>
<dbReference type="Gene3D" id="1.10.10.2220">
    <property type="match status" value="1"/>
</dbReference>
<feature type="domain" description="Helix-hairpin-helix DNA-binding motif class 1" evidence="4">
    <location>
        <begin position="81"/>
        <end position="100"/>
    </location>
</feature>
<dbReference type="Pfam" id="PF14490">
    <property type="entry name" value="HHH_RecD2"/>
    <property type="match status" value="1"/>
</dbReference>
<dbReference type="CDD" id="cd17933">
    <property type="entry name" value="DEXSc_RecD-like"/>
    <property type="match status" value="1"/>
</dbReference>
<dbReference type="Gene3D" id="3.40.50.300">
    <property type="entry name" value="P-loop containing nucleotide triphosphate hydrolases"/>
    <property type="match status" value="2"/>
</dbReference>
<keyword evidence="2 3" id="KW-0067">ATP-binding</keyword>
<dbReference type="Pfam" id="PF18335">
    <property type="entry name" value="SH3_13"/>
    <property type="match status" value="1"/>
</dbReference>
<evidence type="ECO:0000313" key="7">
    <source>
        <dbReference type="Proteomes" id="UP000070427"/>
    </source>
</evidence>
<dbReference type="EMBL" id="LOED01000038">
    <property type="protein sequence ID" value="KXG74865.1"/>
    <property type="molecule type" value="Genomic_DNA"/>
</dbReference>
<dbReference type="SUPFAM" id="SSF52540">
    <property type="entry name" value="P-loop containing nucleoside triphosphate hydrolases"/>
    <property type="match status" value="2"/>
</dbReference>
<dbReference type="OrthoDB" id="9803432at2"/>
<name>A0A140L2U0_9FIRM</name>
<dbReference type="GO" id="GO:0017116">
    <property type="term" value="F:single-stranded DNA helicase activity"/>
    <property type="evidence" value="ECO:0007669"/>
    <property type="project" value="TreeGrafter"/>
</dbReference>
<dbReference type="InterPro" id="IPR003593">
    <property type="entry name" value="AAA+_ATPase"/>
</dbReference>
<dbReference type="HAMAP" id="MF_01488">
    <property type="entry name" value="RecD2"/>
    <property type="match status" value="1"/>
</dbReference>
<dbReference type="InterPro" id="IPR041451">
    <property type="entry name" value="RecD2_SH13"/>
</dbReference>
<dbReference type="GO" id="GO:0006310">
    <property type="term" value="P:DNA recombination"/>
    <property type="evidence" value="ECO:0007669"/>
    <property type="project" value="InterPro"/>
</dbReference>
<reference evidence="6 7" key="1">
    <citation type="submission" date="2015-12" db="EMBL/GenBank/DDBJ databases">
        <title>Draft genome sequnece of Fervidicola ferrireducens strain Y170.</title>
        <authorList>
            <person name="Patel B.K."/>
        </authorList>
    </citation>
    <scope>NUCLEOTIDE SEQUENCE [LARGE SCALE GENOMIC DNA]</scope>
    <source>
        <strain evidence="6 7">Y170</strain>
    </source>
</reference>
<dbReference type="GO" id="GO:0016887">
    <property type="term" value="F:ATP hydrolysis activity"/>
    <property type="evidence" value="ECO:0007669"/>
    <property type="project" value="RHEA"/>
</dbReference>
<dbReference type="SMART" id="SM00278">
    <property type="entry name" value="HhH1"/>
    <property type="match status" value="2"/>
</dbReference>
<dbReference type="InterPro" id="IPR027785">
    <property type="entry name" value="UvrD-like_helicase_C"/>
</dbReference>
<evidence type="ECO:0000259" key="5">
    <source>
        <dbReference type="SMART" id="SM00382"/>
    </source>
</evidence>
<feature type="domain" description="Helix-hairpin-helix DNA-binding motif class 1" evidence="4">
    <location>
        <begin position="176"/>
        <end position="195"/>
    </location>
</feature>
<accession>A0A140L2U0</accession>
<dbReference type="InterPro" id="IPR050534">
    <property type="entry name" value="Coronavir_polyprotein_1ab"/>
</dbReference>
<comment type="function">
    <text evidence="3">DNA-dependent ATPase and ATP-dependent 5'-3' DNA helicase. Has no activity on blunt DNA or DNA with 3'-overhangs, requires at least 10 bases of 5'-ssDNA for helicase activity.</text>
</comment>
<keyword evidence="1 3" id="KW-0547">Nucleotide-binding</keyword>
<proteinExistence type="inferred from homology"/>
<feature type="domain" description="AAA+ ATPase" evidence="5">
    <location>
        <begin position="324"/>
        <end position="482"/>
    </location>
</feature>
<dbReference type="GO" id="GO:0043139">
    <property type="term" value="F:5'-3' DNA helicase activity"/>
    <property type="evidence" value="ECO:0007669"/>
    <property type="project" value="UniProtKB-UniRule"/>
</dbReference>
<dbReference type="EC" id="5.6.2.3" evidence="3"/>
<dbReference type="SMART" id="SM00382">
    <property type="entry name" value="AAA"/>
    <property type="match status" value="1"/>
</dbReference>
<dbReference type="GO" id="GO:0009338">
    <property type="term" value="C:exodeoxyribonuclease V complex"/>
    <property type="evidence" value="ECO:0007669"/>
    <property type="project" value="TreeGrafter"/>
</dbReference>
<dbReference type="Pfam" id="PF13538">
    <property type="entry name" value="UvrD_C_2"/>
    <property type="match status" value="1"/>
</dbReference>
<dbReference type="PANTHER" id="PTHR43788:SF6">
    <property type="entry name" value="DNA HELICASE B"/>
    <property type="match status" value="1"/>
</dbReference>
<dbReference type="GO" id="GO:0006281">
    <property type="term" value="P:DNA repair"/>
    <property type="evidence" value="ECO:0007669"/>
    <property type="project" value="InterPro"/>
</dbReference>